<accession>A0A4Z1NIW9</accession>
<organism evidence="1 2">
    <name type="scientific">Venturia nashicola</name>
    <dbReference type="NCBI Taxonomy" id="86259"/>
    <lineage>
        <taxon>Eukaryota</taxon>
        <taxon>Fungi</taxon>
        <taxon>Dikarya</taxon>
        <taxon>Ascomycota</taxon>
        <taxon>Pezizomycotina</taxon>
        <taxon>Dothideomycetes</taxon>
        <taxon>Pleosporomycetidae</taxon>
        <taxon>Venturiales</taxon>
        <taxon>Venturiaceae</taxon>
        <taxon>Venturia</taxon>
    </lineage>
</organism>
<dbReference type="STRING" id="86259.A0A4Z1NIW9"/>
<proteinExistence type="predicted"/>
<dbReference type="Gene3D" id="3.10.20.720">
    <property type="match status" value="1"/>
</dbReference>
<evidence type="ECO:0000313" key="2">
    <source>
        <dbReference type="Proteomes" id="UP000298493"/>
    </source>
</evidence>
<name>A0A4Z1NIW9_9PEZI</name>
<dbReference type="GO" id="GO:0034080">
    <property type="term" value="P:CENP-A containing chromatin assembly"/>
    <property type="evidence" value="ECO:0007669"/>
    <property type="project" value="InterPro"/>
</dbReference>
<reference evidence="1 2" key="1">
    <citation type="submission" date="2019-04" db="EMBL/GenBank/DDBJ databases">
        <title>High contiguity whole genome sequence and gene annotation resource for two Venturia nashicola isolates.</title>
        <authorList>
            <person name="Prokchorchik M."/>
            <person name="Won K."/>
            <person name="Lee Y."/>
            <person name="Choi E.D."/>
            <person name="Segonzac C."/>
            <person name="Sohn K.H."/>
        </authorList>
    </citation>
    <scope>NUCLEOTIDE SEQUENCE [LARGE SCALE GENOMIC DNA]</scope>
    <source>
        <strain evidence="1 2">PRI2</strain>
    </source>
</reference>
<dbReference type="GO" id="GO:0007059">
    <property type="term" value="P:chromosome segregation"/>
    <property type="evidence" value="ECO:0007669"/>
    <property type="project" value="InterPro"/>
</dbReference>
<dbReference type="InterPro" id="IPR007902">
    <property type="entry name" value="Chl4/mis15/CENP-N"/>
</dbReference>
<dbReference type="EMBL" id="SNSC02000025">
    <property type="protein sequence ID" value="TID13772.1"/>
    <property type="molecule type" value="Genomic_DNA"/>
</dbReference>
<evidence type="ECO:0000313" key="1">
    <source>
        <dbReference type="EMBL" id="TID13772.1"/>
    </source>
</evidence>
<dbReference type="Pfam" id="PF05238">
    <property type="entry name" value="CENP-N"/>
    <property type="match status" value="1"/>
</dbReference>
<gene>
    <name evidence="1" type="ORF">E6O75_ATG01750</name>
</gene>
<sequence>MMAPSSRGRVAIPTVKPLPDNLRLSSTSSNVIKTLSKLSRPSLLSLAASWCSRDLQASCAPFILAEEEDDPSDAAYDAATSLAQVEALYSEDLPARKGTKREIVDRILAGDWRHGISLYQLAMAETQYILEQPSSNRWTAFKLRRHDEEPEANLPYFHPQSFLHNLQQEIAPLAKAHYTLSTPESFPGTVLRIYLHDTPYNTQSALRTSSQHAGSVSKSIFILFPTGTPYIYVSLSSGGANVIDADSKSLQKFVVEAIPKALSSPGSRYKLVSTALTTPSLTALLAHRGAKRTNSAAGGWGIFADEKKEGSALDYMKLEQGKLALPDEEDDLTMNEKENVRENVKRPMPFSHTDPTATFSSPKVKRLKLVAAGRFGTYGLPDDGKKFNRLDVRVTDSFGRKPGAEEEHEDNFTPNIRLSFQGSHVFAGIRKLVESGVIDGEAMAGWMTGEVGVSVGTVKDGRIEAKT</sequence>
<dbReference type="AlphaFoldDB" id="A0A4Z1NIW9"/>
<comment type="caution">
    <text evidence="1">The sequence shown here is derived from an EMBL/GenBank/DDBJ whole genome shotgun (WGS) entry which is preliminary data.</text>
</comment>
<protein>
    <submittedName>
        <fullName evidence="1">CHL4-domain-containing protein</fullName>
    </submittedName>
</protein>
<dbReference type="Proteomes" id="UP000298493">
    <property type="component" value="Unassembled WGS sequence"/>
</dbReference>
<keyword evidence="2" id="KW-1185">Reference proteome</keyword>